<protein>
    <submittedName>
        <fullName evidence="3">Chloroplastic</fullName>
    </submittedName>
</protein>
<dbReference type="NCBIfam" id="TIGR00756">
    <property type="entry name" value="PPR"/>
    <property type="match status" value="1"/>
</dbReference>
<evidence type="ECO:0000313" key="4">
    <source>
        <dbReference type="Proteomes" id="UP001642464"/>
    </source>
</evidence>
<feature type="repeat" description="PPR" evidence="2">
    <location>
        <begin position="25"/>
        <end position="59"/>
    </location>
</feature>
<gene>
    <name evidence="3" type="ORF">SCF082_LOCUS3012</name>
</gene>
<dbReference type="PROSITE" id="PS51375">
    <property type="entry name" value="PPR"/>
    <property type="match status" value="2"/>
</dbReference>
<feature type="repeat" description="PPR" evidence="2">
    <location>
        <begin position="95"/>
        <end position="129"/>
    </location>
</feature>
<name>A0ABP0HQT2_9DINO</name>
<keyword evidence="1" id="KW-0677">Repeat</keyword>
<dbReference type="Pfam" id="PF01535">
    <property type="entry name" value="PPR"/>
    <property type="match status" value="1"/>
</dbReference>
<dbReference type="Gene3D" id="1.25.40.10">
    <property type="entry name" value="Tetratricopeptide repeat domain"/>
    <property type="match status" value="1"/>
</dbReference>
<sequence>MLRRAQWQEALQVLGQMSEDQIRPNVVSYNCASSACAKKSRWQQSWQLLREMETKKVWPDAKSFGACASAAEKSHRWTLALQLLREQERLQVRLGQHVASAVISSCGHAGRWQHSVFVFHQLQRTGVTPNRHVLCSVVTALGAAKRWRAALATLAAELGEDVHALFSAAVAASPGAAPSPGSGFSTGRSRASGHLLPSWHGLGLPVAVGPGDLPPAACSAADEARHADHERCHGLCGSWTGLESGPSHPEGHEEAGLHEAQCGQLQRCCLSSSRGQPMAGGLSHAASHARSSSSARHCHLQYLDPCIRTCRRMAPMPPIAELQHGTGSPEHGRKCLRQVHRMAAILSPAAGRRANRGERQRLHERLLARLQVGDGVA</sequence>
<dbReference type="InterPro" id="IPR002885">
    <property type="entry name" value="PPR_rpt"/>
</dbReference>
<reference evidence="3 4" key="1">
    <citation type="submission" date="2024-02" db="EMBL/GenBank/DDBJ databases">
        <authorList>
            <person name="Chen Y."/>
            <person name="Shah S."/>
            <person name="Dougan E. K."/>
            <person name="Thang M."/>
            <person name="Chan C."/>
        </authorList>
    </citation>
    <scope>NUCLEOTIDE SEQUENCE [LARGE SCALE GENOMIC DNA]</scope>
</reference>
<feature type="non-terminal residue" evidence="3">
    <location>
        <position position="377"/>
    </location>
</feature>
<dbReference type="Pfam" id="PF13812">
    <property type="entry name" value="PPR_3"/>
    <property type="match status" value="1"/>
</dbReference>
<evidence type="ECO:0000313" key="3">
    <source>
        <dbReference type="EMBL" id="CAK8992242.1"/>
    </source>
</evidence>
<accession>A0ABP0HQT2</accession>
<proteinExistence type="predicted"/>
<dbReference type="InterPro" id="IPR011990">
    <property type="entry name" value="TPR-like_helical_dom_sf"/>
</dbReference>
<evidence type="ECO:0000256" key="1">
    <source>
        <dbReference type="ARBA" id="ARBA00022737"/>
    </source>
</evidence>
<keyword evidence="4" id="KW-1185">Reference proteome</keyword>
<dbReference type="Proteomes" id="UP001642464">
    <property type="component" value="Unassembled WGS sequence"/>
</dbReference>
<dbReference type="PANTHER" id="PTHR47447:SF17">
    <property type="entry name" value="OS12G0638900 PROTEIN"/>
    <property type="match status" value="1"/>
</dbReference>
<evidence type="ECO:0000256" key="2">
    <source>
        <dbReference type="PROSITE-ProRule" id="PRU00708"/>
    </source>
</evidence>
<dbReference type="EMBL" id="CAXAMM010001514">
    <property type="protein sequence ID" value="CAK8992242.1"/>
    <property type="molecule type" value="Genomic_DNA"/>
</dbReference>
<comment type="caution">
    <text evidence="3">The sequence shown here is derived from an EMBL/GenBank/DDBJ whole genome shotgun (WGS) entry which is preliminary data.</text>
</comment>
<organism evidence="3 4">
    <name type="scientific">Durusdinium trenchii</name>
    <dbReference type="NCBI Taxonomy" id="1381693"/>
    <lineage>
        <taxon>Eukaryota</taxon>
        <taxon>Sar</taxon>
        <taxon>Alveolata</taxon>
        <taxon>Dinophyceae</taxon>
        <taxon>Suessiales</taxon>
        <taxon>Symbiodiniaceae</taxon>
        <taxon>Durusdinium</taxon>
    </lineage>
</organism>
<dbReference type="PANTHER" id="PTHR47447">
    <property type="entry name" value="OS03G0856100 PROTEIN"/>
    <property type="match status" value="1"/>
</dbReference>